<dbReference type="InterPro" id="IPR016024">
    <property type="entry name" value="ARM-type_fold"/>
</dbReference>
<dbReference type="EMBL" id="JAAOZC010000003">
    <property type="protein sequence ID" value="NIJ07859.1"/>
    <property type="molecule type" value="Genomic_DNA"/>
</dbReference>
<sequence>MGEDFARALEAEPAIAALRAALKGGGDAIVAVRPVLEDLGWLDRSFARLIAASRADPLFEPPLQPIGQAPREGVRLFANPRLAISLLRLPSPRETAGTIGFSGQALLVRFLGCAPTVRLWGLDDGRCRFAGERRIGAGELLLIDGVSEAWSIAPGSKPAILVQATTRESGVPLATYDVASGALVARTATDSAAMRMQLIASLLCRMERHDAAPALRAAAGAGPPHLRWHIARELTAMAPDQARPLLDRMALADPHADVRAAARRTLALLAA</sequence>
<dbReference type="Gene3D" id="1.25.10.10">
    <property type="entry name" value="Leucine-rich Repeat Variant"/>
    <property type="match status" value="1"/>
</dbReference>
<keyword evidence="2" id="KW-1185">Reference proteome</keyword>
<reference evidence="1 2" key="1">
    <citation type="submission" date="2020-03" db="EMBL/GenBank/DDBJ databases">
        <title>Genomic Encyclopedia of Type Strains, Phase III (KMG-III): the genomes of soil and plant-associated and newly described type strains.</title>
        <authorList>
            <person name="Whitman W."/>
        </authorList>
    </citation>
    <scope>NUCLEOTIDE SEQUENCE [LARGE SCALE GENOMIC DNA]</scope>
    <source>
        <strain evidence="1 2">CECT 8804</strain>
    </source>
</reference>
<proteinExistence type="predicted"/>
<gene>
    <name evidence="1" type="ORF">FHS31_001469</name>
</gene>
<evidence type="ECO:0008006" key="3">
    <source>
        <dbReference type="Google" id="ProtNLM"/>
    </source>
</evidence>
<dbReference type="SUPFAM" id="SSF48371">
    <property type="entry name" value="ARM repeat"/>
    <property type="match status" value="1"/>
</dbReference>
<organism evidence="1 2">
    <name type="scientific">Sphingomonas vulcanisoli</name>
    <dbReference type="NCBI Taxonomy" id="1658060"/>
    <lineage>
        <taxon>Bacteria</taxon>
        <taxon>Pseudomonadati</taxon>
        <taxon>Pseudomonadota</taxon>
        <taxon>Alphaproteobacteria</taxon>
        <taxon>Sphingomonadales</taxon>
        <taxon>Sphingomonadaceae</taxon>
        <taxon>Sphingomonas</taxon>
    </lineage>
</organism>
<name>A0ABX0TSY5_9SPHN</name>
<evidence type="ECO:0000313" key="2">
    <source>
        <dbReference type="Proteomes" id="UP000727456"/>
    </source>
</evidence>
<dbReference type="InterPro" id="IPR011989">
    <property type="entry name" value="ARM-like"/>
</dbReference>
<dbReference type="Proteomes" id="UP000727456">
    <property type="component" value="Unassembled WGS sequence"/>
</dbReference>
<comment type="caution">
    <text evidence="1">The sequence shown here is derived from an EMBL/GenBank/DDBJ whole genome shotgun (WGS) entry which is preliminary data.</text>
</comment>
<protein>
    <recommendedName>
        <fullName evidence="3">HEAT repeat domain-containing protein</fullName>
    </recommendedName>
</protein>
<accession>A0ABX0TSY5</accession>
<evidence type="ECO:0000313" key="1">
    <source>
        <dbReference type="EMBL" id="NIJ07859.1"/>
    </source>
</evidence>